<sequence length="111" mass="12307">MKLLYPSVTLLSTVAFFQSLAHAAPLADAAVYYVGFTKPYMDDHRICEPFGTNDLLVDYIVYSVDVTCFTYFNDDCSGKPNNATPFKFKKNFQVKTVNLGNLSTLGAIKCA</sequence>
<comment type="caution">
    <text evidence="2">The sequence shown here is derived from an EMBL/GenBank/DDBJ whole genome shotgun (WGS) entry which is preliminary data.</text>
</comment>
<protein>
    <submittedName>
        <fullName evidence="2">Uncharacterized protein</fullName>
    </submittedName>
</protein>
<accession>A0A1X2I7Y9</accession>
<keyword evidence="1" id="KW-0732">Signal</keyword>
<evidence type="ECO:0000313" key="2">
    <source>
        <dbReference type="EMBL" id="ORZ11422.1"/>
    </source>
</evidence>
<dbReference type="AlphaFoldDB" id="A0A1X2I7Y9"/>
<dbReference type="Proteomes" id="UP000193560">
    <property type="component" value="Unassembled WGS sequence"/>
</dbReference>
<reference evidence="2 3" key="1">
    <citation type="submission" date="2016-07" db="EMBL/GenBank/DDBJ databases">
        <title>Pervasive Adenine N6-methylation of Active Genes in Fungi.</title>
        <authorList>
            <consortium name="DOE Joint Genome Institute"/>
            <person name="Mondo S.J."/>
            <person name="Dannebaum R.O."/>
            <person name="Kuo R.C."/>
            <person name="Labutti K."/>
            <person name="Haridas S."/>
            <person name="Kuo A."/>
            <person name="Salamov A."/>
            <person name="Ahrendt S.R."/>
            <person name="Lipzen A."/>
            <person name="Sullivan W."/>
            <person name="Andreopoulos W.B."/>
            <person name="Clum A."/>
            <person name="Lindquist E."/>
            <person name="Daum C."/>
            <person name="Ramamoorthy G.K."/>
            <person name="Gryganskyi A."/>
            <person name="Culley D."/>
            <person name="Magnuson J.K."/>
            <person name="James T.Y."/>
            <person name="O'Malley M.A."/>
            <person name="Stajich J.E."/>
            <person name="Spatafora J.W."/>
            <person name="Visel A."/>
            <person name="Grigoriev I.V."/>
        </authorList>
    </citation>
    <scope>NUCLEOTIDE SEQUENCE [LARGE SCALE GENOMIC DNA]</scope>
    <source>
        <strain evidence="2 3">NRRL 1336</strain>
    </source>
</reference>
<evidence type="ECO:0000313" key="3">
    <source>
        <dbReference type="Proteomes" id="UP000193560"/>
    </source>
</evidence>
<feature type="chain" id="PRO_5012530061" evidence="1">
    <location>
        <begin position="24"/>
        <end position="111"/>
    </location>
</feature>
<gene>
    <name evidence="2" type="ORF">BCR42DRAFT_421106</name>
</gene>
<evidence type="ECO:0000256" key="1">
    <source>
        <dbReference type="SAM" id="SignalP"/>
    </source>
</evidence>
<keyword evidence="3" id="KW-1185">Reference proteome</keyword>
<organism evidence="2 3">
    <name type="scientific">Absidia repens</name>
    <dbReference type="NCBI Taxonomy" id="90262"/>
    <lineage>
        <taxon>Eukaryota</taxon>
        <taxon>Fungi</taxon>
        <taxon>Fungi incertae sedis</taxon>
        <taxon>Mucoromycota</taxon>
        <taxon>Mucoromycotina</taxon>
        <taxon>Mucoromycetes</taxon>
        <taxon>Mucorales</taxon>
        <taxon>Cunninghamellaceae</taxon>
        <taxon>Absidia</taxon>
    </lineage>
</organism>
<name>A0A1X2I7Y9_9FUNG</name>
<dbReference type="EMBL" id="MCGE01000021">
    <property type="protein sequence ID" value="ORZ11422.1"/>
    <property type="molecule type" value="Genomic_DNA"/>
</dbReference>
<proteinExistence type="predicted"/>
<feature type="signal peptide" evidence="1">
    <location>
        <begin position="1"/>
        <end position="23"/>
    </location>
</feature>